<dbReference type="STRING" id="83449.BON30_03825"/>
<evidence type="ECO:0008006" key="4">
    <source>
        <dbReference type="Google" id="ProtNLM"/>
    </source>
</evidence>
<reference evidence="3" key="1">
    <citation type="submission" date="2016-11" db="EMBL/GenBank/DDBJ databases">
        <authorList>
            <person name="Shukria A."/>
            <person name="Stevens D.C."/>
        </authorList>
    </citation>
    <scope>NUCLEOTIDE SEQUENCE [LARGE SCALE GENOMIC DNA]</scope>
    <source>
        <strain evidence="3">Cbfe23</strain>
    </source>
</reference>
<dbReference type="OrthoDB" id="5517050at2"/>
<dbReference type="RefSeq" id="WP_071896433.1">
    <property type="nucleotide sequence ID" value="NZ_MPIN01000001.1"/>
</dbReference>
<evidence type="ECO:0000313" key="2">
    <source>
        <dbReference type="EMBL" id="OJH42342.1"/>
    </source>
</evidence>
<name>A0A1L9BJ72_9BACT</name>
<dbReference type="EMBL" id="MPIN01000001">
    <property type="protein sequence ID" value="OJH42342.1"/>
    <property type="molecule type" value="Genomic_DNA"/>
</dbReference>
<keyword evidence="3" id="KW-1185">Reference proteome</keyword>
<comment type="caution">
    <text evidence="2">The sequence shown here is derived from an EMBL/GenBank/DDBJ whole genome shotgun (WGS) entry which is preliminary data.</text>
</comment>
<evidence type="ECO:0000313" key="3">
    <source>
        <dbReference type="Proteomes" id="UP000182229"/>
    </source>
</evidence>
<sequence>MRNNGFKWMVWGVLASAAAGVVGCAKLPQQAGNDSYHPGFTRDPKVSLYNGTIQQIPTSIDPRTPEKQGTPNRSLLMDPGERALLGQGQSKNEEIGMGGSGPAPLPGTTPYLNLGATGSVITPSNQMPAAQSLPSGREEPRPVYPTIMLKK</sequence>
<dbReference type="PROSITE" id="PS51257">
    <property type="entry name" value="PROKAR_LIPOPROTEIN"/>
    <property type="match status" value="1"/>
</dbReference>
<feature type="compositionally biased region" description="Polar residues" evidence="1">
    <location>
        <begin position="119"/>
        <end position="134"/>
    </location>
</feature>
<dbReference type="Proteomes" id="UP000182229">
    <property type="component" value="Unassembled WGS sequence"/>
</dbReference>
<dbReference type="AlphaFoldDB" id="A0A1L9BJ72"/>
<proteinExistence type="predicted"/>
<gene>
    <name evidence="2" type="ORF">BON30_03825</name>
</gene>
<feature type="region of interest" description="Disordered" evidence="1">
    <location>
        <begin position="56"/>
        <end position="151"/>
    </location>
</feature>
<evidence type="ECO:0000256" key="1">
    <source>
        <dbReference type="SAM" id="MobiDB-lite"/>
    </source>
</evidence>
<organism evidence="2 3">
    <name type="scientific">Cystobacter ferrugineus</name>
    <dbReference type="NCBI Taxonomy" id="83449"/>
    <lineage>
        <taxon>Bacteria</taxon>
        <taxon>Pseudomonadati</taxon>
        <taxon>Myxococcota</taxon>
        <taxon>Myxococcia</taxon>
        <taxon>Myxococcales</taxon>
        <taxon>Cystobacterineae</taxon>
        <taxon>Archangiaceae</taxon>
        <taxon>Cystobacter</taxon>
    </lineage>
</organism>
<reference evidence="2 3" key="2">
    <citation type="submission" date="2016-12" db="EMBL/GenBank/DDBJ databases">
        <title>Draft Genome Sequence of Cystobacter ferrugineus Strain Cbfe23.</title>
        <authorList>
            <person name="Akbar S."/>
            <person name="Dowd S.E."/>
            <person name="Stevens D.C."/>
        </authorList>
    </citation>
    <scope>NUCLEOTIDE SEQUENCE [LARGE SCALE GENOMIC DNA]</scope>
    <source>
        <strain evidence="2 3">Cbfe23</strain>
    </source>
</reference>
<protein>
    <recommendedName>
        <fullName evidence="4">Lipoprotein</fullName>
    </recommendedName>
</protein>
<accession>A0A1L9BJ72</accession>